<dbReference type="AlphaFoldDB" id="A0A9D9IJ42"/>
<evidence type="ECO:0000256" key="1">
    <source>
        <dbReference type="SAM" id="Phobius"/>
    </source>
</evidence>
<keyword evidence="1" id="KW-0472">Membrane</keyword>
<dbReference type="EMBL" id="JADIMA010000028">
    <property type="protein sequence ID" value="MBO8472541.1"/>
    <property type="molecule type" value="Genomic_DNA"/>
</dbReference>
<accession>A0A9D9IJ42</accession>
<protein>
    <submittedName>
        <fullName evidence="2">Uncharacterized protein</fullName>
    </submittedName>
</protein>
<name>A0A9D9IJ42_9BACT</name>
<keyword evidence="1" id="KW-0812">Transmembrane</keyword>
<organism evidence="2 3">
    <name type="scientific">Candidatus Merdivivens pullicola</name>
    <dbReference type="NCBI Taxonomy" id="2840872"/>
    <lineage>
        <taxon>Bacteria</taxon>
        <taxon>Pseudomonadati</taxon>
        <taxon>Bacteroidota</taxon>
        <taxon>Bacteroidia</taxon>
        <taxon>Bacteroidales</taxon>
        <taxon>Muribaculaceae</taxon>
        <taxon>Muribaculaceae incertae sedis</taxon>
        <taxon>Candidatus Merdivivens</taxon>
    </lineage>
</organism>
<proteinExistence type="predicted"/>
<evidence type="ECO:0000313" key="2">
    <source>
        <dbReference type="EMBL" id="MBO8472541.1"/>
    </source>
</evidence>
<dbReference type="Proteomes" id="UP000823604">
    <property type="component" value="Unassembled WGS sequence"/>
</dbReference>
<keyword evidence="1" id="KW-1133">Transmembrane helix</keyword>
<feature type="transmembrane region" description="Helical" evidence="1">
    <location>
        <begin position="76"/>
        <end position="96"/>
    </location>
</feature>
<reference evidence="2" key="1">
    <citation type="submission" date="2020-10" db="EMBL/GenBank/DDBJ databases">
        <authorList>
            <person name="Gilroy R."/>
        </authorList>
    </citation>
    <scope>NUCLEOTIDE SEQUENCE</scope>
    <source>
        <strain evidence="2">B1-8020</strain>
    </source>
</reference>
<reference evidence="2" key="2">
    <citation type="journal article" date="2021" name="PeerJ">
        <title>Extensive microbial diversity within the chicken gut microbiome revealed by metagenomics and culture.</title>
        <authorList>
            <person name="Gilroy R."/>
            <person name="Ravi A."/>
            <person name="Getino M."/>
            <person name="Pursley I."/>
            <person name="Horton D.L."/>
            <person name="Alikhan N.F."/>
            <person name="Baker D."/>
            <person name="Gharbi K."/>
            <person name="Hall N."/>
            <person name="Watson M."/>
            <person name="Adriaenssens E.M."/>
            <person name="Foster-Nyarko E."/>
            <person name="Jarju S."/>
            <person name="Secka A."/>
            <person name="Antonio M."/>
            <person name="Oren A."/>
            <person name="Chaudhuri R.R."/>
            <person name="La Ragione R."/>
            <person name="Hildebrand F."/>
            <person name="Pallen M.J."/>
        </authorList>
    </citation>
    <scope>NUCLEOTIDE SEQUENCE</scope>
    <source>
        <strain evidence="2">B1-8020</strain>
    </source>
</reference>
<evidence type="ECO:0000313" key="3">
    <source>
        <dbReference type="Proteomes" id="UP000823604"/>
    </source>
</evidence>
<feature type="transmembrane region" description="Helical" evidence="1">
    <location>
        <begin position="45"/>
        <end position="64"/>
    </location>
</feature>
<feature type="transmembrane region" description="Helical" evidence="1">
    <location>
        <begin position="12"/>
        <end position="33"/>
    </location>
</feature>
<gene>
    <name evidence="2" type="ORF">IAB81_02795</name>
</gene>
<comment type="caution">
    <text evidence="2">The sequence shown here is derived from an EMBL/GenBank/DDBJ whole genome shotgun (WGS) entry which is preliminary data.</text>
</comment>
<sequence>MSQRETGRLKKADVFIVRFLPLVLFIMLGDVILDSWRGISQYPFNLLHSNSAIYAAVLFFISLADRKYHCVWNRAMYVELIVVPLINYTDAIFCIFKDAKPMLIVIFVTWFLAAIATVFLAIGHFIIAMMKKYRRGLI</sequence>
<feature type="transmembrane region" description="Helical" evidence="1">
    <location>
        <begin position="102"/>
        <end position="127"/>
    </location>
</feature>